<feature type="transmembrane region" description="Helical" evidence="1">
    <location>
        <begin position="500"/>
        <end position="516"/>
    </location>
</feature>
<keyword evidence="1" id="KW-0812">Transmembrane</keyword>
<feature type="transmembrane region" description="Helical" evidence="1">
    <location>
        <begin position="342"/>
        <end position="372"/>
    </location>
</feature>
<gene>
    <name evidence="2" type="ORF">SPHA_14676</name>
</gene>
<feature type="transmembrane region" description="Helical" evidence="1">
    <location>
        <begin position="417"/>
        <end position="434"/>
    </location>
</feature>
<feature type="transmembrane region" description="Helical" evidence="1">
    <location>
        <begin position="384"/>
        <end position="411"/>
    </location>
</feature>
<feature type="transmembrane region" description="Helical" evidence="1">
    <location>
        <begin position="205"/>
        <end position="227"/>
    </location>
</feature>
<feature type="transmembrane region" description="Helical" evidence="1">
    <location>
        <begin position="137"/>
        <end position="168"/>
    </location>
</feature>
<keyword evidence="1" id="KW-1133">Transmembrane helix</keyword>
<organism evidence="2 3">
    <name type="scientific">Acanthosepion pharaonis</name>
    <name type="common">Pharaoh cuttlefish</name>
    <name type="synonym">Sepia pharaonis</name>
    <dbReference type="NCBI Taxonomy" id="158019"/>
    <lineage>
        <taxon>Eukaryota</taxon>
        <taxon>Metazoa</taxon>
        <taxon>Spiralia</taxon>
        <taxon>Lophotrochozoa</taxon>
        <taxon>Mollusca</taxon>
        <taxon>Cephalopoda</taxon>
        <taxon>Coleoidea</taxon>
        <taxon>Decapodiformes</taxon>
        <taxon>Sepiida</taxon>
        <taxon>Sepiina</taxon>
        <taxon>Sepiidae</taxon>
        <taxon>Acanthosepion</taxon>
    </lineage>
</organism>
<feature type="transmembrane region" description="Helical" evidence="1">
    <location>
        <begin position="234"/>
        <end position="254"/>
    </location>
</feature>
<keyword evidence="3" id="KW-1185">Reference proteome</keyword>
<accession>A0A812BDE9</accession>
<proteinExistence type="predicted"/>
<feature type="transmembrane region" description="Helical" evidence="1">
    <location>
        <begin position="69"/>
        <end position="89"/>
    </location>
</feature>
<dbReference type="AlphaFoldDB" id="A0A812BDE9"/>
<dbReference type="EMBL" id="CAHIKZ030000502">
    <property type="protein sequence ID" value="CAE1177462.1"/>
    <property type="molecule type" value="Genomic_DNA"/>
</dbReference>
<feature type="transmembrane region" description="Helical" evidence="1">
    <location>
        <begin position="101"/>
        <end position="125"/>
    </location>
</feature>
<feature type="transmembrane region" description="Helical" evidence="1">
    <location>
        <begin position="301"/>
        <end position="322"/>
    </location>
</feature>
<feature type="transmembrane region" description="Helical" evidence="1">
    <location>
        <begin position="43"/>
        <end position="63"/>
    </location>
</feature>
<sequence length="524" mass="61082">MQNISIYSFFFLFLSSYPRLSVDIFLSISQFLVVLFQSHYRSISWPIILLFLFAISLTMFVLVCHSKLLFFSLSLSLSLSFSRHISFLLSLSQFPLKDYLVIFLHFLYLKAINNFVVFINSFFSFNMSLGFDETPPIILFLYLLSHHLSIFCLFYLLSVLLPLVVFLFKHNAPPSFSFNIYSSVCSLQSVSLSLSLPILPSFFCSLSFSLSLSLSLPILPSFCFATLGPSFFSFNLFSSLSLSLSLFSYLWLYLFLYPATLLSSSYFSSCFLSLHYLSIYPFFFLLNCLCSFSKTLPFTSFILLISLFLFRTHFISFLKAIFHDFYNLSLLFFFFRYPTSSFFSNTLISIYLIILISLSIFPTHFISFLNIISPQTTVSSNFPFLLSLFFSLITSLFTFNPFSSVLTLFIFNFSSSFSASITCNFLCFFNLYSLDRFFSHRSVSKVSLSFFSFLMYYLLSYVLIRFFFSFDHLEFFSSSFPFSQSFSSSFAFDLSTTSPFQMYANFFTIIFFFFLYRRNVYFLL</sequence>
<reference evidence="2" key="1">
    <citation type="submission" date="2021-01" db="EMBL/GenBank/DDBJ databases">
        <authorList>
            <person name="Li R."/>
            <person name="Bekaert M."/>
        </authorList>
    </citation>
    <scope>NUCLEOTIDE SEQUENCE</scope>
    <source>
        <strain evidence="2">Farmed</strain>
    </source>
</reference>
<name>A0A812BDE9_ACAPH</name>
<feature type="transmembrane region" description="Helical" evidence="1">
    <location>
        <begin position="6"/>
        <end position="36"/>
    </location>
</feature>
<keyword evidence="1" id="KW-0472">Membrane</keyword>
<feature type="transmembrane region" description="Helical" evidence="1">
    <location>
        <begin position="446"/>
        <end position="468"/>
    </location>
</feature>
<evidence type="ECO:0000256" key="1">
    <source>
        <dbReference type="SAM" id="Phobius"/>
    </source>
</evidence>
<comment type="caution">
    <text evidence="2">The sequence shown here is derived from an EMBL/GenBank/DDBJ whole genome shotgun (WGS) entry which is preliminary data.</text>
</comment>
<protein>
    <submittedName>
        <fullName evidence="2">Uncharacterized protein</fullName>
    </submittedName>
</protein>
<feature type="transmembrane region" description="Helical" evidence="1">
    <location>
        <begin position="266"/>
        <end position="289"/>
    </location>
</feature>
<evidence type="ECO:0000313" key="2">
    <source>
        <dbReference type="EMBL" id="CAE1177462.1"/>
    </source>
</evidence>
<evidence type="ECO:0000313" key="3">
    <source>
        <dbReference type="Proteomes" id="UP000597762"/>
    </source>
</evidence>
<dbReference type="Proteomes" id="UP000597762">
    <property type="component" value="Unassembled WGS sequence"/>
</dbReference>